<comment type="caution">
    <text evidence="1">The sequence shown here is derived from an EMBL/GenBank/DDBJ whole genome shotgun (WGS) entry which is preliminary data.</text>
</comment>
<dbReference type="OrthoDB" id="8193306at2759"/>
<keyword evidence="2" id="KW-1185">Reference proteome</keyword>
<proteinExistence type="predicted"/>
<dbReference type="AlphaFoldDB" id="A0A8S3XE52"/>
<gene>
    <name evidence="1" type="ORF">PAPOLLO_LOCUS17050</name>
</gene>
<organism evidence="1 2">
    <name type="scientific">Parnassius apollo</name>
    <name type="common">Apollo butterfly</name>
    <name type="synonym">Papilio apollo</name>
    <dbReference type="NCBI Taxonomy" id="110799"/>
    <lineage>
        <taxon>Eukaryota</taxon>
        <taxon>Metazoa</taxon>
        <taxon>Ecdysozoa</taxon>
        <taxon>Arthropoda</taxon>
        <taxon>Hexapoda</taxon>
        <taxon>Insecta</taxon>
        <taxon>Pterygota</taxon>
        <taxon>Neoptera</taxon>
        <taxon>Endopterygota</taxon>
        <taxon>Lepidoptera</taxon>
        <taxon>Glossata</taxon>
        <taxon>Ditrysia</taxon>
        <taxon>Papilionoidea</taxon>
        <taxon>Papilionidae</taxon>
        <taxon>Parnassiinae</taxon>
        <taxon>Parnassini</taxon>
        <taxon>Parnassius</taxon>
        <taxon>Parnassius</taxon>
    </lineage>
</organism>
<dbReference type="Proteomes" id="UP000691718">
    <property type="component" value="Unassembled WGS sequence"/>
</dbReference>
<evidence type="ECO:0000313" key="1">
    <source>
        <dbReference type="EMBL" id="CAG5019364.1"/>
    </source>
</evidence>
<evidence type="ECO:0000313" key="2">
    <source>
        <dbReference type="Proteomes" id="UP000691718"/>
    </source>
</evidence>
<accession>A0A8S3XE52</accession>
<protein>
    <submittedName>
        <fullName evidence="1">(apollo) hypothetical protein</fullName>
    </submittedName>
</protein>
<reference evidence="1" key="1">
    <citation type="submission" date="2021-04" db="EMBL/GenBank/DDBJ databases">
        <authorList>
            <person name="Tunstrom K."/>
        </authorList>
    </citation>
    <scope>NUCLEOTIDE SEQUENCE</scope>
</reference>
<dbReference type="EMBL" id="CAJQZP010001129">
    <property type="protein sequence ID" value="CAG5019364.1"/>
    <property type="molecule type" value="Genomic_DNA"/>
</dbReference>
<sequence length="115" mass="13035">MHGAQVISSHVVPIGLLSEEAAEARKKHFRKYGVDFARKFSKVDCNTDILNRLLLTSDPFISCNRTKRKKKSKSFSQEAISILLTKTLNCDSSSDEDYEDQITCELGNNRLLQLK</sequence>
<name>A0A8S3XE52_PARAO</name>